<dbReference type="Proteomes" id="UP001597347">
    <property type="component" value="Unassembled WGS sequence"/>
</dbReference>
<dbReference type="InterPro" id="IPR007361">
    <property type="entry name" value="DUF427"/>
</dbReference>
<evidence type="ECO:0000313" key="2">
    <source>
        <dbReference type="EMBL" id="MFD1722710.1"/>
    </source>
</evidence>
<reference evidence="3" key="1">
    <citation type="journal article" date="2019" name="Int. J. Syst. Evol. Microbiol.">
        <title>The Global Catalogue of Microorganisms (GCM) 10K type strain sequencing project: providing services to taxonomists for standard genome sequencing and annotation.</title>
        <authorList>
            <consortium name="The Broad Institute Genomics Platform"/>
            <consortium name="The Broad Institute Genome Sequencing Center for Infectious Disease"/>
            <person name="Wu L."/>
            <person name="Ma J."/>
        </authorList>
    </citation>
    <scope>NUCLEOTIDE SEQUENCE [LARGE SCALE GENOMIC DNA]</scope>
    <source>
        <strain evidence="3">CGMCC 1.12471</strain>
    </source>
</reference>
<dbReference type="PANTHER" id="PTHR34310:SF9">
    <property type="entry name" value="BLR5716 PROTEIN"/>
    <property type="match status" value="1"/>
</dbReference>
<name>A0ABW4LIQ7_9MICO</name>
<accession>A0ABW4LIQ7</accession>
<dbReference type="RefSeq" id="WP_377936056.1">
    <property type="nucleotide sequence ID" value="NZ_JBHUEA010000025.1"/>
</dbReference>
<organism evidence="2 3">
    <name type="scientific">Amnibacterium endophyticum</name>
    <dbReference type="NCBI Taxonomy" id="2109337"/>
    <lineage>
        <taxon>Bacteria</taxon>
        <taxon>Bacillati</taxon>
        <taxon>Actinomycetota</taxon>
        <taxon>Actinomycetes</taxon>
        <taxon>Micrococcales</taxon>
        <taxon>Microbacteriaceae</taxon>
        <taxon>Amnibacterium</taxon>
    </lineage>
</organism>
<evidence type="ECO:0000259" key="1">
    <source>
        <dbReference type="Pfam" id="PF04248"/>
    </source>
</evidence>
<dbReference type="Gene3D" id="2.170.150.40">
    <property type="entry name" value="Domain of unknown function (DUF427)"/>
    <property type="match status" value="2"/>
</dbReference>
<feature type="domain" description="DUF427" evidence="1">
    <location>
        <begin position="131"/>
        <end position="223"/>
    </location>
</feature>
<comment type="caution">
    <text evidence="2">The sequence shown here is derived from an EMBL/GenBank/DDBJ whole genome shotgun (WGS) entry which is preliminary data.</text>
</comment>
<dbReference type="EMBL" id="JBHUEA010000025">
    <property type="protein sequence ID" value="MFD1722710.1"/>
    <property type="molecule type" value="Genomic_DNA"/>
</dbReference>
<dbReference type="InterPro" id="IPR038694">
    <property type="entry name" value="DUF427_sf"/>
</dbReference>
<dbReference type="PANTHER" id="PTHR34310">
    <property type="entry name" value="DUF427 DOMAIN PROTEIN (AFU_ORTHOLOGUE AFUA_3G02220)"/>
    <property type="match status" value="1"/>
</dbReference>
<gene>
    <name evidence="2" type="ORF">ACFSBI_14230</name>
</gene>
<sequence length="236" mass="25552">MALGVGTGPLSPDCDGAVLPARPDAFLQPYPRRVRAIVGDRTVLDTEGAVMLHAAGRMPQLWFPAGDVSADLLPEGATARPGADDPADAIGDRVSIRFSAADRWLVEDEPVYAHFKDPYHRVDVLTASRSVVVRVGGEVVAESLRPKLLFETGLPVRYYVPWADTAIGAFERSGTVSECPYKGDGQHWHVTAGGQRVEDAAWSLPRPLPEGFPALEHVAFYAEKVELEVDGRRVTA</sequence>
<protein>
    <submittedName>
        <fullName evidence="2">DUF427 domain-containing protein</fullName>
    </submittedName>
</protein>
<proteinExistence type="predicted"/>
<keyword evidence="3" id="KW-1185">Reference proteome</keyword>
<evidence type="ECO:0000313" key="3">
    <source>
        <dbReference type="Proteomes" id="UP001597347"/>
    </source>
</evidence>
<dbReference type="Pfam" id="PF04248">
    <property type="entry name" value="NTP_transf_9"/>
    <property type="match status" value="1"/>
</dbReference>